<evidence type="ECO:0000313" key="5">
    <source>
        <dbReference type="Proteomes" id="UP000070572"/>
    </source>
</evidence>
<proteinExistence type="predicted"/>
<evidence type="ECO:0000256" key="1">
    <source>
        <dbReference type="SAM" id="MobiDB-lite"/>
    </source>
</evidence>
<dbReference type="Proteomes" id="UP000070572">
    <property type="component" value="Unassembled WGS sequence"/>
</dbReference>
<protein>
    <recommendedName>
        <fullName evidence="3">LytR/CpsA/Psr regulator C-terminal domain-containing protein</fullName>
    </recommendedName>
</protein>
<evidence type="ECO:0000313" key="4">
    <source>
        <dbReference type="EMBL" id="KXB81124.1"/>
    </source>
</evidence>
<sequence length="204" mass="21486">MSKQEFPPDEFDAMGEEGPSGAHRRPIRRWQTLLPILIVLVLGPALAWGGVALMKSTGKIDEVKSTATASATATTSDSVTIPSTQPTKINKPEDSTSPDGGNSSQSSVAAAEKANVRVRVLNASKRSGWAKEVADDLQSEGFINPVATNSQARGLNGSTVLYRGAKFKAAAEEAAKVAGISRVEDANTGKYQIGDTDIAIYLIK</sequence>
<accession>A0AB34X025</accession>
<name>A0AB34X025_9ACTO</name>
<feature type="compositionally biased region" description="Polar residues" evidence="1">
    <location>
        <begin position="95"/>
        <end position="108"/>
    </location>
</feature>
<reference evidence="4 5" key="1">
    <citation type="submission" date="2016-01" db="EMBL/GenBank/DDBJ databases">
        <authorList>
            <person name="Mitreva M."/>
            <person name="Pepin K.H."/>
            <person name="Mihindukulasuriya K.A."/>
            <person name="Fulton R."/>
            <person name="Fronick C."/>
            <person name="O'Laughlin M."/>
            <person name="Miner T."/>
            <person name="Herter B."/>
            <person name="Rosa B.A."/>
            <person name="Cordes M."/>
            <person name="Tomlinson C."/>
            <person name="Wollam A."/>
            <person name="Palsikar V.B."/>
            <person name="Mardis E.R."/>
            <person name="Wilson R.K."/>
        </authorList>
    </citation>
    <scope>NUCLEOTIDE SEQUENCE [LARGE SCALE GENOMIC DNA]</scope>
    <source>
        <strain evidence="4 5">DNF00696</strain>
    </source>
</reference>
<dbReference type="AlphaFoldDB" id="A0AB34X025"/>
<comment type="caution">
    <text evidence="4">The sequence shown here is derived from an EMBL/GenBank/DDBJ whole genome shotgun (WGS) entry which is preliminary data.</text>
</comment>
<dbReference type="GeneID" id="78352198"/>
<dbReference type="Gene3D" id="3.30.70.2390">
    <property type="match status" value="1"/>
</dbReference>
<evidence type="ECO:0000259" key="3">
    <source>
        <dbReference type="Pfam" id="PF13399"/>
    </source>
</evidence>
<feature type="region of interest" description="Disordered" evidence="1">
    <location>
        <begin position="68"/>
        <end position="111"/>
    </location>
</feature>
<dbReference type="Pfam" id="PF13399">
    <property type="entry name" value="LytR_C"/>
    <property type="match status" value="1"/>
</dbReference>
<keyword evidence="2" id="KW-0472">Membrane</keyword>
<evidence type="ECO:0000256" key="2">
    <source>
        <dbReference type="SAM" id="Phobius"/>
    </source>
</evidence>
<dbReference type="InterPro" id="IPR027381">
    <property type="entry name" value="LytR/CpsA/Psr_C"/>
</dbReference>
<keyword evidence="2" id="KW-1133">Transmembrane helix</keyword>
<dbReference type="RefSeq" id="WP_022864351.1">
    <property type="nucleotide sequence ID" value="NZ_CAUPGC010000012.1"/>
</dbReference>
<feature type="domain" description="LytR/CpsA/Psr regulator C-terminal" evidence="3">
    <location>
        <begin position="115"/>
        <end position="187"/>
    </location>
</feature>
<organism evidence="4 5">
    <name type="scientific">Varibaculum cambriense</name>
    <dbReference type="NCBI Taxonomy" id="184870"/>
    <lineage>
        <taxon>Bacteria</taxon>
        <taxon>Bacillati</taxon>
        <taxon>Actinomycetota</taxon>
        <taxon>Actinomycetes</taxon>
        <taxon>Actinomycetales</taxon>
        <taxon>Actinomycetaceae</taxon>
        <taxon>Varibaculum</taxon>
    </lineage>
</organism>
<dbReference type="EMBL" id="LSDN01000013">
    <property type="protein sequence ID" value="KXB81124.1"/>
    <property type="molecule type" value="Genomic_DNA"/>
</dbReference>
<gene>
    <name evidence="4" type="ORF">HMPREF1862_00848</name>
</gene>
<feature type="transmembrane region" description="Helical" evidence="2">
    <location>
        <begin position="33"/>
        <end position="54"/>
    </location>
</feature>
<feature type="region of interest" description="Disordered" evidence="1">
    <location>
        <begin position="1"/>
        <end position="23"/>
    </location>
</feature>
<feature type="compositionally biased region" description="Low complexity" evidence="1">
    <location>
        <begin position="68"/>
        <end position="80"/>
    </location>
</feature>
<keyword evidence="2" id="KW-0812">Transmembrane</keyword>